<keyword evidence="2 6" id="KW-1003">Cell membrane</keyword>
<gene>
    <name evidence="7" type="ORF">PVAND_007375</name>
</gene>
<evidence type="ECO:0000256" key="1">
    <source>
        <dbReference type="ARBA" id="ARBA00004651"/>
    </source>
</evidence>
<feature type="transmembrane region" description="Helical" evidence="6">
    <location>
        <begin position="246"/>
        <end position="269"/>
    </location>
</feature>
<protein>
    <recommendedName>
        <fullName evidence="6">Gustatory receptor</fullName>
    </recommendedName>
</protein>
<evidence type="ECO:0000256" key="4">
    <source>
        <dbReference type="ARBA" id="ARBA00022989"/>
    </source>
</evidence>
<comment type="caution">
    <text evidence="6">Lacks conserved residue(s) required for the propagation of feature annotation.</text>
</comment>
<dbReference type="GO" id="GO:0005886">
    <property type="term" value="C:plasma membrane"/>
    <property type="evidence" value="ECO:0007669"/>
    <property type="project" value="UniProtKB-SubCell"/>
</dbReference>
<reference evidence="7" key="1">
    <citation type="submission" date="2021-03" db="EMBL/GenBank/DDBJ databases">
        <title>Chromosome level genome of the anhydrobiotic midge Polypedilum vanderplanki.</title>
        <authorList>
            <person name="Yoshida Y."/>
            <person name="Kikawada T."/>
            <person name="Gusev O."/>
        </authorList>
    </citation>
    <scope>NUCLEOTIDE SEQUENCE</scope>
    <source>
        <strain evidence="7">NIAS01</strain>
        <tissue evidence="7">Whole body or cell culture</tissue>
    </source>
</reference>
<evidence type="ECO:0000256" key="5">
    <source>
        <dbReference type="ARBA" id="ARBA00023136"/>
    </source>
</evidence>
<sequence>MFLFRFLGLTLIDDNVSEIKFLRVINLFWMSASLGVFIHLIMSPSTHILDRTFSHMSEVIEIVNYLLVLATHSVILAHVQLVSKRDIAWYTKIQQVDELLRREHDVKVNHDVIRRSNLIKVFLIFVSTLVCSIVNMHYAMSTSNFIFLFSVHNYCLKTIINLRYIQNATRVDIFKEHIIAFQCAIHKVVNRNHTQWKIVFVLDKFNRKHNPIKKIDDTKDILIFKRVHGLLYESTKILENCFGWSLLAMITFTFIDLTSNLYLFFLAFLHLEERFDSLDCILELIPSIIAISCLIYSSFDAGRKGKEIVNQVIKLYTNTTSEYNVMLKDFLMQTYHERIENSANDFFLVDCKLLSSVSIHVCDVN</sequence>
<name>A0A9J6C6H8_POLVA</name>
<dbReference type="Pfam" id="PF08395">
    <property type="entry name" value="7tm_7"/>
    <property type="match status" value="1"/>
</dbReference>
<accession>A0A9J6C6H8</accession>
<comment type="caution">
    <text evidence="7">The sequence shown here is derived from an EMBL/GenBank/DDBJ whole genome shotgun (WGS) entry which is preliminary data.</text>
</comment>
<dbReference type="Proteomes" id="UP001107558">
    <property type="component" value="Chromosome 2"/>
</dbReference>
<keyword evidence="5 6" id="KW-0472">Membrane</keyword>
<feature type="transmembrane region" description="Helical" evidence="6">
    <location>
        <begin position="145"/>
        <end position="165"/>
    </location>
</feature>
<dbReference type="GO" id="GO:0050909">
    <property type="term" value="P:sensory perception of taste"/>
    <property type="evidence" value="ECO:0007669"/>
    <property type="project" value="InterPro"/>
</dbReference>
<dbReference type="EMBL" id="JADBJN010000002">
    <property type="protein sequence ID" value="KAG5677634.1"/>
    <property type="molecule type" value="Genomic_DNA"/>
</dbReference>
<feature type="transmembrane region" description="Helical" evidence="6">
    <location>
        <begin position="121"/>
        <end position="139"/>
    </location>
</feature>
<keyword evidence="8" id="KW-1185">Reference proteome</keyword>
<keyword evidence="6" id="KW-0675">Receptor</keyword>
<dbReference type="InterPro" id="IPR013604">
    <property type="entry name" value="7TM_chemorcpt"/>
</dbReference>
<evidence type="ECO:0000256" key="3">
    <source>
        <dbReference type="ARBA" id="ARBA00022692"/>
    </source>
</evidence>
<keyword evidence="4 6" id="KW-1133">Transmembrane helix</keyword>
<dbReference type="OrthoDB" id="6366728at2759"/>
<feature type="transmembrane region" description="Helical" evidence="6">
    <location>
        <begin position="281"/>
        <end position="299"/>
    </location>
</feature>
<evidence type="ECO:0000313" key="8">
    <source>
        <dbReference type="Proteomes" id="UP001107558"/>
    </source>
</evidence>
<proteinExistence type="inferred from homology"/>
<organism evidence="7 8">
    <name type="scientific">Polypedilum vanderplanki</name>
    <name type="common">Sleeping chironomid midge</name>
    <dbReference type="NCBI Taxonomy" id="319348"/>
    <lineage>
        <taxon>Eukaryota</taxon>
        <taxon>Metazoa</taxon>
        <taxon>Ecdysozoa</taxon>
        <taxon>Arthropoda</taxon>
        <taxon>Hexapoda</taxon>
        <taxon>Insecta</taxon>
        <taxon>Pterygota</taxon>
        <taxon>Neoptera</taxon>
        <taxon>Endopterygota</taxon>
        <taxon>Diptera</taxon>
        <taxon>Nematocera</taxon>
        <taxon>Chironomoidea</taxon>
        <taxon>Chironomidae</taxon>
        <taxon>Chironominae</taxon>
        <taxon>Polypedilum</taxon>
        <taxon>Polypedilum</taxon>
    </lineage>
</organism>
<evidence type="ECO:0000313" key="7">
    <source>
        <dbReference type="EMBL" id="KAG5677634.1"/>
    </source>
</evidence>
<evidence type="ECO:0000256" key="2">
    <source>
        <dbReference type="ARBA" id="ARBA00022475"/>
    </source>
</evidence>
<evidence type="ECO:0000256" key="6">
    <source>
        <dbReference type="RuleBase" id="RU363108"/>
    </source>
</evidence>
<dbReference type="AlphaFoldDB" id="A0A9J6C6H8"/>
<comment type="similarity">
    <text evidence="6">Belongs to the insect chemoreceptor superfamily. Gustatory receptor (GR) family.</text>
</comment>
<keyword evidence="6" id="KW-0807">Transducer</keyword>
<feature type="transmembrane region" description="Helical" evidence="6">
    <location>
        <begin position="21"/>
        <end position="42"/>
    </location>
</feature>
<feature type="transmembrane region" description="Helical" evidence="6">
    <location>
        <begin position="62"/>
        <end position="82"/>
    </location>
</feature>
<comment type="function">
    <text evidence="6">Gustatory receptor which mediates acceptance or avoidance behavior, depending on its substrates.</text>
</comment>
<comment type="subcellular location">
    <subcellularLocation>
        <location evidence="1 6">Cell membrane</location>
        <topology evidence="1 6">Multi-pass membrane protein</topology>
    </subcellularLocation>
</comment>
<dbReference type="GO" id="GO:0007165">
    <property type="term" value="P:signal transduction"/>
    <property type="evidence" value="ECO:0007669"/>
    <property type="project" value="UniProtKB-KW"/>
</dbReference>
<keyword evidence="3 6" id="KW-0812">Transmembrane</keyword>